<evidence type="ECO:0000313" key="1">
    <source>
        <dbReference type="EMBL" id="KAJ9068838.1"/>
    </source>
</evidence>
<dbReference type="EMBL" id="QTSX02003684">
    <property type="protein sequence ID" value="KAJ9068838.1"/>
    <property type="molecule type" value="Genomic_DNA"/>
</dbReference>
<reference evidence="1" key="1">
    <citation type="submission" date="2022-04" db="EMBL/GenBank/DDBJ databases">
        <title>Genome of the entomopathogenic fungus Entomophthora muscae.</title>
        <authorList>
            <person name="Elya C."/>
            <person name="Lovett B.R."/>
            <person name="Lee E."/>
            <person name="Macias A.M."/>
            <person name="Hajek A.E."/>
            <person name="De Bivort B.L."/>
            <person name="Kasson M.T."/>
            <person name="De Fine Licht H.H."/>
            <person name="Stajich J.E."/>
        </authorList>
    </citation>
    <scope>NUCLEOTIDE SEQUENCE</scope>
    <source>
        <strain evidence="1">Berkeley</strain>
    </source>
</reference>
<protein>
    <submittedName>
        <fullName evidence="1">Uncharacterized protein</fullName>
    </submittedName>
</protein>
<keyword evidence="2" id="KW-1185">Reference proteome</keyword>
<name>A0ACC2T2K8_9FUNG</name>
<dbReference type="Proteomes" id="UP001165960">
    <property type="component" value="Unassembled WGS sequence"/>
</dbReference>
<proteinExistence type="predicted"/>
<comment type="caution">
    <text evidence="1">The sequence shown here is derived from an EMBL/GenBank/DDBJ whole genome shotgun (WGS) entry which is preliminary data.</text>
</comment>
<organism evidence="1 2">
    <name type="scientific">Entomophthora muscae</name>
    <dbReference type="NCBI Taxonomy" id="34485"/>
    <lineage>
        <taxon>Eukaryota</taxon>
        <taxon>Fungi</taxon>
        <taxon>Fungi incertae sedis</taxon>
        <taxon>Zoopagomycota</taxon>
        <taxon>Entomophthoromycotina</taxon>
        <taxon>Entomophthoromycetes</taxon>
        <taxon>Entomophthorales</taxon>
        <taxon>Entomophthoraceae</taxon>
        <taxon>Entomophthora</taxon>
    </lineage>
</organism>
<gene>
    <name evidence="1" type="ORF">DSO57_1024618</name>
</gene>
<evidence type="ECO:0000313" key="2">
    <source>
        <dbReference type="Proteomes" id="UP001165960"/>
    </source>
</evidence>
<accession>A0ACC2T2K8</accession>
<sequence>MEFSGIFDWLLGKSNLGWLGRKFDFIKRASGWASKCSLELGLRRPTPGQTRILSEVSENVEGNIFSI</sequence>